<dbReference type="Proteomes" id="UP001500393">
    <property type="component" value="Unassembled WGS sequence"/>
</dbReference>
<comment type="similarity">
    <text evidence="1">Belongs to the pseudomonas-type ThrB family.</text>
</comment>
<dbReference type="Gene3D" id="3.90.1200.10">
    <property type="match status" value="1"/>
</dbReference>
<evidence type="ECO:0000259" key="2">
    <source>
        <dbReference type="Pfam" id="PF01636"/>
    </source>
</evidence>
<comment type="caution">
    <text evidence="3">The sequence shown here is derived from an EMBL/GenBank/DDBJ whole genome shotgun (WGS) entry which is preliminary data.</text>
</comment>
<name>A0ABN2EWK3_9ACTN</name>
<feature type="domain" description="Aminoglycoside phosphotransferase" evidence="2">
    <location>
        <begin position="55"/>
        <end position="276"/>
    </location>
</feature>
<gene>
    <name evidence="3" type="ORF">GCM10009789_86870</name>
</gene>
<dbReference type="EMBL" id="BAAAOS010000073">
    <property type="protein sequence ID" value="GAA1619842.1"/>
    <property type="molecule type" value="Genomic_DNA"/>
</dbReference>
<organism evidence="3 4">
    <name type="scientific">Kribbella sancticallisti</name>
    <dbReference type="NCBI Taxonomy" id="460087"/>
    <lineage>
        <taxon>Bacteria</taxon>
        <taxon>Bacillati</taxon>
        <taxon>Actinomycetota</taxon>
        <taxon>Actinomycetes</taxon>
        <taxon>Propionibacteriales</taxon>
        <taxon>Kribbellaceae</taxon>
        <taxon>Kribbella</taxon>
    </lineage>
</organism>
<keyword evidence="4" id="KW-1185">Reference proteome</keyword>
<reference evidence="3 4" key="1">
    <citation type="journal article" date="2019" name="Int. J. Syst. Evol. Microbiol.">
        <title>The Global Catalogue of Microorganisms (GCM) 10K type strain sequencing project: providing services to taxonomists for standard genome sequencing and annotation.</title>
        <authorList>
            <consortium name="The Broad Institute Genomics Platform"/>
            <consortium name="The Broad Institute Genome Sequencing Center for Infectious Disease"/>
            <person name="Wu L."/>
            <person name="Ma J."/>
        </authorList>
    </citation>
    <scope>NUCLEOTIDE SEQUENCE [LARGE SCALE GENOMIC DNA]</scope>
    <source>
        <strain evidence="3 4">JCM 14969</strain>
    </source>
</reference>
<dbReference type="InterPro" id="IPR011009">
    <property type="entry name" value="Kinase-like_dom_sf"/>
</dbReference>
<evidence type="ECO:0000313" key="3">
    <source>
        <dbReference type="EMBL" id="GAA1619842.1"/>
    </source>
</evidence>
<sequence>MLWESTEPRRALQDRFGLAGFDDAVNWLTKGLAQAWAIDVEACDRIIISDNNAIAWVRTNQGALVAKWSRAQDQFVRFTAISDMLQALHEHGVLVAPPLTSVDGQHRVIIDSGSSPLSMTVQPQIDGDLLDTTDETAVRQAGACLATLHNALASHRDSRLIEIAPGRTLDLRQRIETWLEVADTGTAPTASARLRDQLASLPQIDTEPQLIHNDYRASNILTAGSEILAVIDFDDVAWDYCIADLANAFVLLSTRFTNWQPTPASVRDTLLEGYQSVRPLTRLEHQWLQALVLWRGITAIPAGEDPAGWANAL</sequence>
<protein>
    <submittedName>
        <fullName evidence="3">Phosphotransferase</fullName>
    </submittedName>
</protein>
<accession>A0ABN2EWK3</accession>
<proteinExistence type="inferred from homology"/>
<dbReference type="PANTHER" id="PTHR21064">
    <property type="entry name" value="AMINOGLYCOSIDE PHOSPHOTRANSFERASE DOMAIN-CONTAINING PROTEIN-RELATED"/>
    <property type="match status" value="1"/>
</dbReference>
<dbReference type="InterPro" id="IPR050249">
    <property type="entry name" value="Pseudomonas-type_ThrB"/>
</dbReference>
<evidence type="ECO:0000313" key="4">
    <source>
        <dbReference type="Proteomes" id="UP001500393"/>
    </source>
</evidence>
<dbReference type="InterPro" id="IPR002575">
    <property type="entry name" value="Aminoglycoside_PTrfase"/>
</dbReference>
<evidence type="ECO:0000256" key="1">
    <source>
        <dbReference type="ARBA" id="ARBA00038240"/>
    </source>
</evidence>
<dbReference type="SUPFAM" id="SSF56112">
    <property type="entry name" value="Protein kinase-like (PK-like)"/>
    <property type="match status" value="1"/>
</dbReference>
<dbReference type="PANTHER" id="PTHR21064:SF6">
    <property type="entry name" value="AMINOGLYCOSIDE PHOSPHOTRANSFERASE DOMAIN-CONTAINING PROTEIN"/>
    <property type="match status" value="1"/>
</dbReference>
<dbReference type="Pfam" id="PF01636">
    <property type="entry name" value="APH"/>
    <property type="match status" value="1"/>
</dbReference>